<protein>
    <submittedName>
        <fullName evidence="1">Phosphoglucosamine mutase</fullName>
    </submittedName>
</protein>
<dbReference type="Proteomes" id="UP000825015">
    <property type="component" value="Chromosome"/>
</dbReference>
<gene>
    <name evidence="1" type="ORF">MarbSA_09670</name>
</gene>
<evidence type="ECO:0000313" key="2">
    <source>
        <dbReference type="Proteomes" id="UP000825015"/>
    </source>
</evidence>
<sequence length="464" mass="50615">MPVNTKNNKKLFGTSGIRGKIGEEVTSNLALNVAKALATYLGGTGNVVLGYDTRTTNKMLDNAITAGLLESGVNVLKIGMVPTPLVGYAVKTLNADAGIMITASHNPSQYNGIKIWNSNGMAYTPSQEREIENIYYSKEFKEASWDNIGTIYHDKEIKQKYINNLLSIVDIKPGLKVVIDCASGAGSELSPLIFRMAGCEVVTVNSQIDGFFPGRNPEPNEANLGDLMKVVIATGADLGIAHDGDADRMIAIDENGRVGDFDKLLAIISGYMAEKYGKNDLKVITTVDAGICLDESLDHVNGNIIRTKVGDVNVAESIIEENAIFGGEPSGTWLHPDFCMCPDGILSGLRMAEIVSKKGYLSKLLDNIPNYSNIREKINCSKEDKIKVMENMEKLLTTSFDDVVDVNTIDGVRLTFSDDSWVLVRPSGTEDYIRVTLEAKTIENANLIRDVSVKIIKDNLNYKK</sequence>
<organism evidence="1 2">
    <name type="scientific">Methanobrevibacter arboriphilus</name>
    <dbReference type="NCBI Taxonomy" id="39441"/>
    <lineage>
        <taxon>Archaea</taxon>
        <taxon>Methanobacteriati</taxon>
        <taxon>Methanobacteriota</taxon>
        <taxon>Methanomada group</taxon>
        <taxon>Methanobacteria</taxon>
        <taxon>Methanobacteriales</taxon>
        <taxon>Methanobacteriaceae</taxon>
        <taxon>Methanobrevibacter</taxon>
    </lineage>
</organism>
<dbReference type="EMBL" id="AP019779">
    <property type="protein sequence ID" value="BBL61927.1"/>
    <property type="molecule type" value="Genomic_DNA"/>
</dbReference>
<evidence type="ECO:0000313" key="1">
    <source>
        <dbReference type="EMBL" id="BBL61927.1"/>
    </source>
</evidence>
<accession>A0ACA8R3X7</accession>
<name>A0ACA8R3X7_METAZ</name>
<keyword evidence="2" id="KW-1185">Reference proteome</keyword>
<proteinExistence type="predicted"/>
<reference evidence="1" key="1">
    <citation type="submission" date="2019-06" db="EMBL/GenBank/DDBJ databases">
        <title>Complete genome sequence of Methanobrevibacter arboriphilus strain SA.</title>
        <authorList>
            <person name="Asakawa S."/>
        </authorList>
    </citation>
    <scope>NUCLEOTIDE SEQUENCE</scope>
    <source>
        <strain evidence="1">SA</strain>
    </source>
</reference>